<proteinExistence type="predicted"/>
<feature type="region of interest" description="Disordered" evidence="1">
    <location>
        <begin position="142"/>
        <end position="174"/>
    </location>
</feature>
<sequence length="174" mass="18808">MARISGDQGSDTDDAPWCVPIRRMTRASGIPKMKAPVGNNTVEDAIIIEVDEPLMEVKEEPVDMMNIDPHEPSSSSCPPQSRGGIVPLPHSGRVIFTPAWFTPEGVVPEQLRIPFSVQIEGLDFLNTEISVTFGAPKAYQLKSDYGGVSSNGKRDPEAGKTDLSNAEPVHQSPV</sequence>
<protein>
    <submittedName>
        <fullName evidence="2">Uncharacterized protein</fullName>
    </submittedName>
</protein>
<keyword evidence="3" id="KW-1185">Reference proteome</keyword>
<evidence type="ECO:0000313" key="3">
    <source>
        <dbReference type="Proteomes" id="UP000017836"/>
    </source>
</evidence>
<evidence type="ECO:0000256" key="1">
    <source>
        <dbReference type="SAM" id="MobiDB-lite"/>
    </source>
</evidence>
<organism evidence="2 3">
    <name type="scientific">Amborella trichopoda</name>
    <dbReference type="NCBI Taxonomy" id="13333"/>
    <lineage>
        <taxon>Eukaryota</taxon>
        <taxon>Viridiplantae</taxon>
        <taxon>Streptophyta</taxon>
        <taxon>Embryophyta</taxon>
        <taxon>Tracheophyta</taxon>
        <taxon>Spermatophyta</taxon>
        <taxon>Magnoliopsida</taxon>
        <taxon>Amborellales</taxon>
        <taxon>Amborellaceae</taxon>
        <taxon>Amborella</taxon>
    </lineage>
</organism>
<dbReference type="Gramene" id="ERM97449">
    <property type="protein sequence ID" value="ERM97449"/>
    <property type="gene ID" value="AMTR_s00124p00094060"/>
</dbReference>
<dbReference type="HOGENOM" id="CLU_1542158_0_0_1"/>
<dbReference type="Proteomes" id="UP000017836">
    <property type="component" value="Unassembled WGS sequence"/>
</dbReference>
<name>W1NRT8_AMBTC</name>
<gene>
    <name evidence="2" type="ORF">AMTR_s00124p00094060</name>
</gene>
<dbReference type="EMBL" id="KI396338">
    <property type="protein sequence ID" value="ERM97449.1"/>
    <property type="molecule type" value="Genomic_DNA"/>
</dbReference>
<accession>W1NRT8</accession>
<dbReference type="AlphaFoldDB" id="W1NRT8"/>
<evidence type="ECO:0000313" key="2">
    <source>
        <dbReference type="EMBL" id="ERM97449.1"/>
    </source>
</evidence>
<reference evidence="3" key="1">
    <citation type="journal article" date="2013" name="Science">
        <title>The Amborella genome and the evolution of flowering plants.</title>
        <authorList>
            <consortium name="Amborella Genome Project"/>
        </authorList>
    </citation>
    <scope>NUCLEOTIDE SEQUENCE [LARGE SCALE GENOMIC DNA]</scope>
</reference>